<dbReference type="PANTHER" id="PTHR30033">
    <property type="entry name" value="FLAGELLAR HOOK-ASSOCIATED PROTEIN 1"/>
    <property type="match status" value="1"/>
</dbReference>
<dbReference type="PANTHER" id="PTHR30033:SF2">
    <property type="entry name" value="FLAGELLAR HOOK PROTEIN"/>
    <property type="match status" value="1"/>
</dbReference>
<dbReference type="GO" id="GO:0009424">
    <property type="term" value="C:bacterial-type flagellum hook"/>
    <property type="evidence" value="ECO:0007669"/>
    <property type="project" value="InterPro"/>
</dbReference>
<sequence>MANSFGSLYVGASGIQNSQHGLNVVANNLSNMDTTGYVRQRTFFSDQIYLPTGKSAISNQQTGLGLKIGDVIHQRDQFLDRAYRQESGRKAYYDAAYEATGEVENFLREGEGTAFSSSIESLYDAFSQYATNPAAEEIQNLVVQKSQLFLSRAKSVYQGLSDYQDNVNQKIKDDIDQINSIGKKIQKLNVTIQATEAGGVETAMADRDTRDKLIDDLSKFCEISTKETPEGVVKVSIEGVEFVSEDRVYPISLDTDNTTGFVTPYWQQLSKSSGSHQEKRYVFDTYLTDTAKNQDIGEVKSLLLMRGDHRATYRDFYRTTDDGEMNEIGANEYSDTIISKDDGRKKAGLGKSVIMNAQAELDRMMNKVASNINDLLSPVSTVQTIYDRSGDDSTKTEFNQKLKELYDNDTEFTVNGVTYKMKTDADKIKIMDQDYAVVGADGKLPPNELFSRVVGDKNENATKYQRYSKATLSCNDGSTLDMYVYNKEDDSDLASQYTLSQLTVNSKLVEQPNRIPYKHLSGTLNSDSSNLHQNDDIAYDIARKIYECWDNEDFKLNPADTTPTTFNGFYTKYIGDLADKGNVYKTTSEVLSDTVESVSSSREGVIGVNADEELENMIKYQNAYNASSRFMNTITSMIDVLLNSLT</sequence>
<evidence type="ECO:0000256" key="5">
    <source>
        <dbReference type="ARBA" id="ARBA00022525"/>
    </source>
</evidence>
<dbReference type="GO" id="GO:0005198">
    <property type="term" value="F:structural molecule activity"/>
    <property type="evidence" value="ECO:0007669"/>
    <property type="project" value="InterPro"/>
</dbReference>
<proteinExistence type="inferred from homology"/>
<dbReference type="InterPro" id="IPR001444">
    <property type="entry name" value="Flag_bb_rod_N"/>
</dbReference>
<dbReference type="InterPro" id="IPR010930">
    <property type="entry name" value="Flg_bb/hook_C_dom"/>
</dbReference>
<name>A0A6N7J0U9_9FIRM</name>
<dbReference type="Pfam" id="PF00460">
    <property type="entry name" value="Flg_bb_rod"/>
    <property type="match status" value="1"/>
</dbReference>
<dbReference type="Proteomes" id="UP000460257">
    <property type="component" value="Unassembled WGS sequence"/>
</dbReference>
<dbReference type="PROSITE" id="PS00588">
    <property type="entry name" value="FLAGELLA_BB_ROD"/>
    <property type="match status" value="1"/>
</dbReference>
<evidence type="ECO:0000259" key="8">
    <source>
        <dbReference type="Pfam" id="PF06429"/>
    </source>
</evidence>
<comment type="similarity">
    <text evidence="3">Belongs to the flagella basal body rod proteins family.</text>
</comment>
<protein>
    <recommendedName>
        <fullName evidence="4">Flagellar hook-associated protein 1</fullName>
    </recommendedName>
</protein>
<keyword evidence="11" id="KW-1185">Reference proteome</keyword>
<feature type="domain" description="Flagellar hook-associated protein FlgK helical" evidence="9">
    <location>
        <begin position="102"/>
        <end position="374"/>
    </location>
</feature>
<dbReference type="GO" id="GO:0044780">
    <property type="term" value="P:bacterial-type flagellum assembly"/>
    <property type="evidence" value="ECO:0007669"/>
    <property type="project" value="InterPro"/>
</dbReference>
<dbReference type="InterPro" id="IPR002371">
    <property type="entry name" value="FlgK"/>
</dbReference>
<evidence type="ECO:0000256" key="4">
    <source>
        <dbReference type="ARBA" id="ARBA00016244"/>
    </source>
</evidence>
<evidence type="ECO:0000259" key="7">
    <source>
        <dbReference type="Pfam" id="PF00460"/>
    </source>
</evidence>
<keyword evidence="10" id="KW-0282">Flagellum</keyword>
<gene>
    <name evidence="10" type="ORF">FRC54_10255</name>
</gene>
<evidence type="ECO:0000259" key="9">
    <source>
        <dbReference type="Pfam" id="PF22638"/>
    </source>
</evidence>
<evidence type="ECO:0000256" key="2">
    <source>
        <dbReference type="ARBA" id="ARBA00004613"/>
    </source>
</evidence>
<evidence type="ECO:0000256" key="3">
    <source>
        <dbReference type="ARBA" id="ARBA00009677"/>
    </source>
</evidence>
<evidence type="ECO:0000256" key="6">
    <source>
        <dbReference type="ARBA" id="ARBA00023143"/>
    </source>
</evidence>
<organism evidence="10 11">
    <name type="scientific">Candidatus Weimeria bifida</name>
    <dbReference type="NCBI Taxonomy" id="2599074"/>
    <lineage>
        <taxon>Bacteria</taxon>
        <taxon>Bacillati</taxon>
        <taxon>Bacillota</taxon>
        <taxon>Clostridia</taxon>
        <taxon>Lachnospirales</taxon>
        <taxon>Lachnospiraceae</taxon>
        <taxon>Candidatus Weimeria</taxon>
    </lineage>
</organism>
<dbReference type="PRINTS" id="PR01005">
    <property type="entry name" value="FLGHOOKAP1"/>
</dbReference>
<dbReference type="SUPFAM" id="SSF64518">
    <property type="entry name" value="Phase 1 flagellin"/>
    <property type="match status" value="1"/>
</dbReference>
<evidence type="ECO:0000256" key="1">
    <source>
        <dbReference type="ARBA" id="ARBA00004365"/>
    </source>
</evidence>
<evidence type="ECO:0000313" key="11">
    <source>
        <dbReference type="Proteomes" id="UP000460257"/>
    </source>
</evidence>
<dbReference type="GO" id="GO:0005576">
    <property type="term" value="C:extracellular region"/>
    <property type="evidence" value="ECO:0007669"/>
    <property type="project" value="UniProtKB-SubCell"/>
</dbReference>
<dbReference type="InterPro" id="IPR053927">
    <property type="entry name" value="FlgK_helical"/>
</dbReference>
<feature type="domain" description="Flagellar basal-body/hook protein C-terminal" evidence="8">
    <location>
        <begin position="607"/>
        <end position="643"/>
    </location>
</feature>
<dbReference type="Pfam" id="PF06429">
    <property type="entry name" value="Flg_bbr_C"/>
    <property type="match status" value="1"/>
</dbReference>
<keyword evidence="10" id="KW-0966">Cell projection</keyword>
<keyword evidence="6" id="KW-0975">Bacterial flagellum</keyword>
<dbReference type="Pfam" id="PF22638">
    <property type="entry name" value="FlgK_D1"/>
    <property type="match status" value="1"/>
</dbReference>
<dbReference type="EMBL" id="VOGC01000009">
    <property type="protein sequence ID" value="MQN02248.1"/>
    <property type="molecule type" value="Genomic_DNA"/>
</dbReference>
<dbReference type="AlphaFoldDB" id="A0A6N7J0U9"/>
<feature type="domain" description="Flagellar basal body rod protein N-terminal" evidence="7">
    <location>
        <begin position="8"/>
        <end position="37"/>
    </location>
</feature>
<keyword evidence="5" id="KW-0964">Secreted</keyword>
<reference evidence="10" key="1">
    <citation type="journal article" date="2020" name="Appl. Environ. Microbiol.">
        <title>Medium-Chain Fatty Acid Synthesis by 'Candidatus Weimeria bifida' gen. nov., sp. nov., and 'Candidatus Pseudoramibacter fermentans' sp. nov.</title>
        <authorList>
            <person name="Scarborough M.J."/>
            <person name="Myers K.S."/>
            <person name="Donohue T.J."/>
            <person name="Noguera D.R."/>
        </authorList>
    </citation>
    <scope>NUCLEOTIDE SEQUENCE</scope>
    <source>
        <strain evidence="10">LCO1.1</strain>
    </source>
</reference>
<comment type="subcellular location">
    <subcellularLocation>
        <location evidence="1">Bacterial flagellum</location>
    </subcellularLocation>
    <subcellularLocation>
        <location evidence="2">Secreted</location>
    </subcellularLocation>
</comment>
<dbReference type="InterPro" id="IPR019776">
    <property type="entry name" value="Flagellar_basal_body_rod_CS"/>
</dbReference>
<keyword evidence="10" id="KW-0969">Cilium</keyword>
<accession>A0A6N7J0U9</accession>
<evidence type="ECO:0000313" key="10">
    <source>
        <dbReference type="EMBL" id="MQN02248.1"/>
    </source>
</evidence>
<comment type="caution">
    <text evidence="10">The sequence shown here is derived from an EMBL/GenBank/DDBJ whole genome shotgun (WGS) entry which is preliminary data.</text>
</comment>